<dbReference type="Proteomes" id="UP000824035">
    <property type="component" value="Unassembled WGS sequence"/>
</dbReference>
<dbReference type="InterPro" id="IPR002931">
    <property type="entry name" value="Transglutaminase-like"/>
</dbReference>
<gene>
    <name evidence="2" type="ORF">H9813_06550</name>
</gene>
<feature type="domain" description="Transglutaminase-like" evidence="1">
    <location>
        <begin position="244"/>
        <end position="302"/>
    </location>
</feature>
<name>A0A9D2E4W6_9FIRM</name>
<dbReference type="Gene3D" id="3.10.620.30">
    <property type="match status" value="1"/>
</dbReference>
<evidence type="ECO:0000313" key="2">
    <source>
        <dbReference type="EMBL" id="HIZ30870.1"/>
    </source>
</evidence>
<reference evidence="2" key="2">
    <citation type="submission" date="2021-04" db="EMBL/GenBank/DDBJ databases">
        <authorList>
            <person name="Gilroy R."/>
        </authorList>
    </citation>
    <scope>NUCLEOTIDE SEQUENCE</scope>
    <source>
        <strain evidence="2">ChiGjej4B4-18154</strain>
    </source>
</reference>
<protein>
    <submittedName>
        <fullName evidence="2">Transglutaminase domain-containing protein</fullName>
    </submittedName>
</protein>
<sequence>MPEAEPLIDLELVEGDNQGLFVQDEQREQYIPQTGWRQAERSAPEETCALTVVSVGGEADQAAAEAFFSGQSQELILQPGQSVLVELNGAHWLSEIQVAAEDEVRLSVRCSNNGGLNTYWSAELDQAGGYTLESPVLCTYLQLRCPEDGQTVWLKQLVVRGVPSLYEQVLREIPEDSVVMESTDENNPVSVYRIPLLSSFYELADRLLDGQDELTEHQKIMVFMDYISDFRVGSDSRHPSSELGLHVYIAACGGYSNALAALAATQGIPARLLTLGNYPENTGHAVCEVYYEDGWHLYDPTYGAYYTTTPENTETPAVLGYEDLSEGEGDDPAVTCVVTSLARLRSGMDYGFLGPAIYEKADPKGVLGSGEPMHYPLSLDWQPGGAIVDESQFDTSRQGIQFLGATSICYMQDWTLRGLTPGQAYRFTVTASYVSGEAGGDFVARVEAENALVTQNEEHTFNNDDPASMEWVIEFTAQSDAVGLDLTHDYRGPEYHYILPIQFELQQAE</sequence>
<accession>A0A9D2E4W6</accession>
<dbReference type="SMART" id="SM00460">
    <property type="entry name" value="TGc"/>
    <property type="match status" value="1"/>
</dbReference>
<dbReference type="AlphaFoldDB" id="A0A9D2E4W6"/>
<proteinExistence type="predicted"/>
<organism evidence="2 3">
    <name type="scientific">Candidatus Allofournierella merdipullorum</name>
    <dbReference type="NCBI Taxonomy" id="2838595"/>
    <lineage>
        <taxon>Bacteria</taxon>
        <taxon>Bacillati</taxon>
        <taxon>Bacillota</taxon>
        <taxon>Clostridia</taxon>
        <taxon>Eubacteriales</taxon>
        <taxon>Oscillospiraceae</taxon>
        <taxon>Allofournierella</taxon>
    </lineage>
</organism>
<dbReference type="SUPFAM" id="SSF54001">
    <property type="entry name" value="Cysteine proteinases"/>
    <property type="match status" value="1"/>
</dbReference>
<dbReference type="Pfam" id="PF01841">
    <property type="entry name" value="Transglut_core"/>
    <property type="match status" value="1"/>
</dbReference>
<dbReference type="InterPro" id="IPR038765">
    <property type="entry name" value="Papain-like_cys_pep_sf"/>
</dbReference>
<reference evidence="2" key="1">
    <citation type="journal article" date="2021" name="PeerJ">
        <title>Extensive microbial diversity within the chicken gut microbiome revealed by metagenomics and culture.</title>
        <authorList>
            <person name="Gilroy R."/>
            <person name="Ravi A."/>
            <person name="Getino M."/>
            <person name="Pursley I."/>
            <person name="Horton D.L."/>
            <person name="Alikhan N.F."/>
            <person name="Baker D."/>
            <person name="Gharbi K."/>
            <person name="Hall N."/>
            <person name="Watson M."/>
            <person name="Adriaenssens E.M."/>
            <person name="Foster-Nyarko E."/>
            <person name="Jarju S."/>
            <person name="Secka A."/>
            <person name="Antonio M."/>
            <person name="Oren A."/>
            <person name="Chaudhuri R.R."/>
            <person name="La Ragione R."/>
            <person name="Hildebrand F."/>
            <person name="Pallen M.J."/>
        </authorList>
    </citation>
    <scope>NUCLEOTIDE SEQUENCE</scope>
    <source>
        <strain evidence="2">ChiGjej4B4-18154</strain>
    </source>
</reference>
<evidence type="ECO:0000313" key="3">
    <source>
        <dbReference type="Proteomes" id="UP000824035"/>
    </source>
</evidence>
<dbReference type="EMBL" id="DXBV01000063">
    <property type="protein sequence ID" value="HIZ30870.1"/>
    <property type="molecule type" value="Genomic_DNA"/>
</dbReference>
<comment type="caution">
    <text evidence="2">The sequence shown here is derived from an EMBL/GenBank/DDBJ whole genome shotgun (WGS) entry which is preliminary data.</text>
</comment>
<evidence type="ECO:0000259" key="1">
    <source>
        <dbReference type="SMART" id="SM00460"/>
    </source>
</evidence>